<dbReference type="Gene3D" id="2.30.110.10">
    <property type="entry name" value="Electron Transport, Fmn-binding Protein, Chain A"/>
    <property type="match status" value="1"/>
</dbReference>
<evidence type="ECO:0000313" key="2">
    <source>
        <dbReference type="Proteomes" id="UP001589775"/>
    </source>
</evidence>
<dbReference type="InterPro" id="IPR024747">
    <property type="entry name" value="Pyridox_Oxase-rel"/>
</dbReference>
<reference evidence="1 2" key="1">
    <citation type="submission" date="2024-09" db="EMBL/GenBank/DDBJ databases">
        <authorList>
            <person name="Sun Q."/>
            <person name="Mori K."/>
        </authorList>
    </citation>
    <scope>NUCLEOTIDE SEQUENCE [LARGE SCALE GENOMIC DNA]</scope>
    <source>
        <strain evidence="1 2">KCTC 23279</strain>
    </source>
</reference>
<name>A0ABV6EKX1_9BRAD</name>
<sequence length="176" mass="19546">MTDPASAILTRPMRRRSREITDRTEIDAILAGDKVMHLALARDNVPFLVPVFYGFDGAALYFHSASAGTKIEILKQNNRVCFEVTTEHGVVTADAACDFEARHRTVIGFGRAAFVDDPAEKVKALDLIVSRFTDRTFDYPLEKLGITKVIRIDIDSIKGKAYGFGDPRPEEPGETE</sequence>
<protein>
    <submittedName>
        <fullName evidence="1">Pyridoxamine 5'-phosphate oxidase family protein</fullName>
    </submittedName>
</protein>
<dbReference type="Pfam" id="PF12900">
    <property type="entry name" value="Pyridox_ox_2"/>
    <property type="match status" value="1"/>
</dbReference>
<dbReference type="PANTHER" id="PTHR34071">
    <property type="entry name" value="5-NITROIMIDAZOLE ANTIBIOTICS RESISTANCE PROTEIN, NIMA-FAMILY-RELATED PROTEIN-RELATED"/>
    <property type="match status" value="1"/>
</dbReference>
<dbReference type="InterPro" id="IPR012349">
    <property type="entry name" value="Split_barrel_FMN-bd"/>
</dbReference>
<proteinExistence type="predicted"/>
<accession>A0ABV6EKX1</accession>
<keyword evidence="2" id="KW-1185">Reference proteome</keyword>
<gene>
    <name evidence="1" type="ORF">ACFFJ6_00190</name>
</gene>
<organism evidence="1 2">
    <name type="scientific">Rhodopseudomonas telluris</name>
    <dbReference type="NCBI Taxonomy" id="644215"/>
    <lineage>
        <taxon>Bacteria</taxon>
        <taxon>Pseudomonadati</taxon>
        <taxon>Pseudomonadota</taxon>
        <taxon>Alphaproteobacteria</taxon>
        <taxon>Hyphomicrobiales</taxon>
        <taxon>Nitrobacteraceae</taxon>
        <taxon>Rhodopseudomonas</taxon>
    </lineage>
</organism>
<dbReference type="SUPFAM" id="SSF50475">
    <property type="entry name" value="FMN-binding split barrel"/>
    <property type="match status" value="1"/>
</dbReference>
<evidence type="ECO:0000313" key="1">
    <source>
        <dbReference type="EMBL" id="MFC0238857.1"/>
    </source>
</evidence>
<dbReference type="RefSeq" id="WP_378383124.1">
    <property type="nucleotide sequence ID" value="NZ_JBHLWM010000001.1"/>
</dbReference>
<dbReference type="EMBL" id="JBHLWM010000001">
    <property type="protein sequence ID" value="MFC0238857.1"/>
    <property type="molecule type" value="Genomic_DNA"/>
</dbReference>
<dbReference type="Proteomes" id="UP001589775">
    <property type="component" value="Unassembled WGS sequence"/>
</dbReference>
<dbReference type="PANTHER" id="PTHR34071:SF2">
    <property type="entry name" value="FLAVIN-NUCLEOTIDE-BINDING PROTEIN"/>
    <property type="match status" value="1"/>
</dbReference>
<comment type="caution">
    <text evidence="1">The sequence shown here is derived from an EMBL/GenBank/DDBJ whole genome shotgun (WGS) entry which is preliminary data.</text>
</comment>